<keyword evidence="2" id="KW-1133">Transmembrane helix</keyword>
<name>A0A1H5PSM7_9ACTN</name>
<dbReference type="OrthoDB" id="3218604at2"/>
<sequence>MGYSGLIYAAIVAAWAAFLVPRWVRRNEEVERAREVDVERGVRVLSRKAGPPQAPHGSVTLPPRPASAVPGAASGVASGADGSAADGAVSGAPAPVASDDAFALAARRRRRMLGMLLALVVISVGLVVLGRAPAWAPLGPGALLTVFLFLARRAAVVQARRRRVATRRAAVERRRAAVAADAAVVWATPAEAAEDGAQRRLVLPDEAAAAPPSVAEGDEWSPVPVPLPTYLTKPKATRAEARKIDLSQPGAWTSGRLDPASSIQLPHRAPDERPAAAAPSSSPEPNAPEETIEEHRRAVGD</sequence>
<evidence type="ECO:0000256" key="2">
    <source>
        <dbReference type="SAM" id="Phobius"/>
    </source>
</evidence>
<evidence type="ECO:0000313" key="4">
    <source>
        <dbReference type="Proteomes" id="UP000181980"/>
    </source>
</evidence>
<organism evidence="3 4">
    <name type="scientific">Jiangella alba</name>
    <dbReference type="NCBI Taxonomy" id="561176"/>
    <lineage>
        <taxon>Bacteria</taxon>
        <taxon>Bacillati</taxon>
        <taxon>Actinomycetota</taxon>
        <taxon>Actinomycetes</taxon>
        <taxon>Jiangellales</taxon>
        <taxon>Jiangellaceae</taxon>
        <taxon>Jiangella</taxon>
    </lineage>
</organism>
<dbReference type="Proteomes" id="UP000181980">
    <property type="component" value="Unassembled WGS sequence"/>
</dbReference>
<gene>
    <name evidence="3" type="ORF">SAMN04488561_5582</name>
</gene>
<evidence type="ECO:0000313" key="3">
    <source>
        <dbReference type="EMBL" id="SEF16873.1"/>
    </source>
</evidence>
<feature type="transmembrane region" description="Helical" evidence="2">
    <location>
        <begin position="6"/>
        <end position="24"/>
    </location>
</feature>
<feature type="region of interest" description="Disordered" evidence="1">
    <location>
        <begin position="47"/>
        <end position="74"/>
    </location>
</feature>
<dbReference type="STRING" id="561176.SAMN04488561_5582"/>
<keyword evidence="2" id="KW-0812">Transmembrane</keyword>
<reference evidence="4" key="1">
    <citation type="submission" date="2016-10" db="EMBL/GenBank/DDBJ databases">
        <authorList>
            <person name="Varghese N."/>
            <person name="Submissions S."/>
        </authorList>
    </citation>
    <scope>NUCLEOTIDE SEQUENCE [LARGE SCALE GENOMIC DNA]</scope>
    <source>
        <strain evidence="4">DSM 45237</strain>
    </source>
</reference>
<protein>
    <submittedName>
        <fullName evidence="3">Uncharacterized protein</fullName>
    </submittedName>
</protein>
<keyword evidence="4" id="KW-1185">Reference proteome</keyword>
<proteinExistence type="predicted"/>
<feature type="compositionally biased region" description="Low complexity" evidence="1">
    <location>
        <begin position="275"/>
        <end position="284"/>
    </location>
</feature>
<accession>A0A1H5PSM7</accession>
<feature type="region of interest" description="Disordered" evidence="1">
    <location>
        <begin position="239"/>
        <end position="301"/>
    </location>
</feature>
<evidence type="ECO:0000256" key="1">
    <source>
        <dbReference type="SAM" id="MobiDB-lite"/>
    </source>
</evidence>
<feature type="transmembrane region" description="Helical" evidence="2">
    <location>
        <begin position="112"/>
        <end position="129"/>
    </location>
</feature>
<keyword evidence="2" id="KW-0472">Membrane</keyword>
<dbReference type="AlphaFoldDB" id="A0A1H5PSM7"/>
<dbReference type="RefSeq" id="WP_141711655.1">
    <property type="nucleotide sequence ID" value="NZ_FNUC01000004.1"/>
</dbReference>
<feature type="transmembrane region" description="Helical" evidence="2">
    <location>
        <begin position="135"/>
        <end position="155"/>
    </location>
</feature>
<dbReference type="EMBL" id="FNUC01000004">
    <property type="protein sequence ID" value="SEF16873.1"/>
    <property type="molecule type" value="Genomic_DNA"/>
</dbReference>